<keyword evidence="1" id="KW-0963">Cytoplasm</keyword>
<dbReference type="GO" id="GO:0009318">
    <property type="term" value="C:exodeoxyribonuclease VII complex"/>
    <property type="evidence" value="ECO:0007669"/>
    <property type="project" value="InterPro"/>
</dbReference>
<dbReference type="PANTHER" id="PTHR34137">
    <property type="entry name" value="EXODEOXYRIBONUCLEASE 7 SMALL SUBUNIT"/>
    <property type="match status" value="1"/>
</dbReference>
<organism evidence="4">
    <name type="scientific">hydrothermal vent metagenome</name>
    <dbReference type="NCBI Taxonomy" id="652676"/>
    <lineage>
        <taxon>unclassified sequences</taxon>
        <taxon>metagenomes</taxon>
        <taxon>ecological metagenomes</taxon>
    </lineage>
</organism>
<evidence type="ECO:0000313" key="4">
    <source>
        <dbReference type="EMBL" id="CUS41070.1"/>
    </source>
</evidence>
<dbReference type="HAMAP" id="MF_00337">
    <property type="entry name" value="Exonuc_7_S"/>
    <property type="match status" value="1"/>
</dbReference>
<dbReference type="AlphaFoldDB" id="A0A160TA12"/>
<evidence type="ECO:0000256" key="1">
    <source>
        <dbReference type="ARBA" id="ARBA00022490"/>
    </source>
</evidence>
<dbReference type="PANTHER" id="PTHR34137:SF1">
    <property type="entry name" value="EXODEOXYRIBONUCLEASE 7 SMALL SUBUNIT"/>
    <property type="match status" value="1"/>
</dbReference>
<accession>A0A160TA12</accession>
<dbReference type="InterPro" id="IPR003761">
    <property type="entry name" value="Exonuc_VII_S"/>
</dbReference>
<dbReference type="Gene3D" id="1.10.287.1040">
    <property type="entry name" value="Exonuclease VII, small subunit"/>
    <property type="match status" value="1"/>
</dbReference>
<dbReference type="InterPro" id="IPR037004">
    <property type="entry name" value="Exonuc_VII_ssu_sf"/>
</dbReference>
<keyword evidence="2" id="KW-0540">Nuclease</keyword>
<keyword evidence="3 4" id="KW-0378">Hydrolase</keyword>
<dbReference type="NCBIfam" id="NF002140">
    <property type="entry name" value="PRK00977.1-4"/>
    <property type="match status" value="1"/>
</dbReference>
<evidence type="ECO:0000256" key="3">
    <source>
        <dbReference type="ARBA" id="ARBA00022801"/>
    </source>
</evidence>
<reference evidence="4" key="1">
    <citation type="submission" date="2015-10" db="EMBL/GenBank/DDBJ databases">
        <authorList>
            <person name="Gilbert D.G."/>
        </authorList>
    </citation>
    <scope>NUCLEOTIDE SEQUENCE</scope>
</reference>
<dbReference type="EC" id="3.1.11.6" evidence="4"/>
<dbReference type="GO" id="GO:0008855">
    <property type="term" value="F:exodeoxyribonuclease VII activity"/>
    <property type="evidence" value="ECO:0007669"/>
    <property type="project" value="UniProtKB-EC"/>
</dbReference>
<dbReference type="GO" id="GO:0005829">
    <property type="term" value="C:cytosol"/>
    <property type="evidence" value="ECO:0007669"/>
    <property type="project" value="TreeGrafter"/>
</dbReference>
<protein>
    <submittedName>
        <fullName evidence="4">Exodeoxyribonuclease VII small subunit</fullName>
        <ecNumber evidence="4">3.1.11.6</ecNumber>
    </submittedName>
</protein>
<dbReference type="Pfam" id="PF02609">
    <property type="entry name" value="Exonuc_VII_S"/>
    <property type="match status" value="1"/>
</dbReference>
<gene>
    <name evidence="4" type="ORF">MGWOODY_Tha2309</name>
</gene>
<evidence type="ECO:0000256" key="2">
    <source>
        <dbReference type="ARBA" id="ARBA00022722"/>
    </source>
</evidence>
<dbReference type="SUPFAM" id="SSF116842">
    <property type="entry name" value="XseB-like"/>
    <property type="match status" value="1"/>
</dbReference>
<proteinExistence type="inferred from homology"/>
<sequence length="81" mass="9015">MKEVKAEFEFESALTELEQLVNHMESGELSLEDSLKAFEQGVNLTRQCQQSLAAAEQRVQVLIEQSGQSVSQPFVTGDERG</sequence>
<name>A0A160TA12_9ZZZZ</name>
<dbReference type="GO" id="GO:0006308">
    <property type="term" value="P:DNA catabolic process"/>
    <property type="evidence" value="ECO:0007669"/>
    <property type="project" value="InterPro"/>
</dbReference>
<dbReference type="NCBIfam" id="TIGR01280">
    <property type="entry name" value="xseB"/>
    <property type="match status" value="1"/>
</dbReference>
<dbReference type="EMBL" id="CZQC01000035">
    <property type="protein sequence ID" value="CUS41070.1"/>
    <property type="molecule type" value="Genomic_DNA"/>
</dbReference>